<keyword evidence="2 5" id="KW-0812">Transmembrane</keyword>
<evidence type="ECO:0000313" key="6">
    <source>
        <dbReference type="EMBL" id="GGF97853.1"/>
    </source>
</evidence>
<feature type="transmembrane region" description="Helical" evidence="5">
    <location>
        <begin position="157"/>
        <end position="177"/>
    </location>
</feature>
<dbReference type="InterPro" id="IPR014205">
    <property type="entry name" value="Spore_YtaF"/>
</dbReference>
<evidence type="ECO:0000256" key="3">
    <source>
        <dbReference type="ARBA" id="ARBA00022989"/>
    </source>
</evidence>
<dbReference type="Proteomes" id="UP000644756">
    <property type="component" value="Unassembled WGS sequence"/>
</dbReference>
<name>A0A917CTN0_9BACL</name>
<keyword evidence="7" id="KW-1185">Reference proteome</keyword>
<keyword evidence="3 5" id="KW-1133">Transmembrane helix</keyword>
<keyword evidence="4 5" id="KW-0472">Membrane</keyword>
<comment type="caution">
    <text evidence="6">The sequence shown here is derived from an EMBL/GenBank/DDBJ whole genome shotgun (WGS) entry which is preliminary data.</text>
</comment>
<proteinExistence type="predicted"/>
<feature type="transmembrane region" description="Helical" evidence="5">
    <location>
        <begin position="6"/>
        <end position="28"/>
    </location>
</feature>
<feature type="transmembrane region" description="Helical" evidence="5">
    <location>
        <begin position="35"/>
        <end position="60"/>
    </location>
</feature>
<feature type="transmembrane region" description="Helical" evidence="5">
    <location>
        <begin position="66"/>
        <end position="88"/>
    </location>
</feature>
<evidence type="ECO:0000256" key="2">
    <source>
        <dbReference type="ARBA" id="ARBA00022692"/>
    </source>
</evidence>
<evidence type="ECO:0000256" key="5">
    <source>
        <dbReference type="SAM" id="Phobius"/>
    </source>
</evidence>
<sequence length="233" mass="24032">MLMHLVSLFLLAFAVSLDGFGVGVTYGLRHIRIPVASVMIIACCSGIVIFVSMLFGQLLAGYLSPAVARIAGAAILIGIGGFAIAQFLRGHVSDKSREASAGKRASGSDSSEPVELPVNSATLLSLELKRLGLVIQILRTPQAADVDRSGTISASEAILLGCALSLDAFGAGLGAALLGFSPLLTALLIAVSSGTFLLLGMRVGFQFSSSHRARTLSLLPGLILIAMGIIKLL</sequence>
<organism evidence="6 7">
    <name type="scientific">Paenibacillus abyssi</name>
    <dbReference type="NCBI Taxonomy" id="1340531"/>
    <lineage>
        <taxon>Bacteria</taxon>
        <taxon>Bacillati</taxon>
        <taxon>Bacillota</taxon>
        <taxon>Bacilli</taxon>
        <taxon>Bacillales</taxon>
        <taxon>Paenibacillaceae</taxon>
        <taxon>Paenibacillus</taxon>
    </lineage>
</organism>
<keyword evidence="1" id="KW-1003">Cell membrane</keyword>
<evidence type="ECO:0000313" key="7">
    <source>
        <dbReference type="Proteomes" id="UP000644756"/>
    </source>
</evidence>
<dbReference type="InterPro" id="IPR003810">
    <property type="entry name" value="Mntp/YtaF"/>
</dbReference>
<evidence type="ECO:0000256" key="4">
    <source>
        <dbReference type="ARBA" id="ARBA00023136"/>
    </source>
</evidence>
<evidence type="ECO:0000256" key="1">
    <source>
        <dbReference type="ARBA" id="ARBA00022475"/>
    </source>
</evidence>
<accession>A0A917CTN0</accession>
<dbReference type="Pfam" id="PF02659">
    <property type="entry name" value="Mntp"/>
    <property type="match status" value="2"/>
</dbReference>
<reference evidence="6" key="1">
    <citation type="journal article" date="2014" name="Int. J. Syst. Evol. Microbiol.">
        <title>Complete genome sequence of Corynebacterium casei LMG S-19264T (=DSM 44701T), isolated from a smear-ripened cheese.</title>
        <authorList>
            <consortium name="US DOE Joint Genome Institute (JGI-PGF)"/>
            <person name="Walter F."/>
            <person name="Albersmeier A."/>
            <person name="Kalinowski J."/>
            <person name="Ruckert C."/>
        </authorList>
    </citation>
    <scope>NUCLEOTIDE SEQUENCE</scope>
    <source>
        <strain evidence="6">CGMCC 1.12987</strain>
    </source>
</reference>
<dbReference type="RefSeq" id="WP_373289310.1">
    <property type="nucleotide sequence ID" value="NZ_BMGR01000004.1"/>
</dbReference>
<protein>
    <submittedName>
        <fullName evidence="6">Membrane protein YtaF</fullName>
    </submittedName>
</protein>
<dbReference type="NCBIfam" id="TIGR02840">
    <property type="entry name" value="spore_YtaF"/>
    <property type="match status" value="1"/>
</dbReference>
<dbReference type="PANTHER" id="PTHR35529">
    <property type="entry name" value="MANGANESE EFFLUX PUMP MNTP-RELATED"/>
    <property type="match status" value="1"/>
</dbReference>
<reference evidence="6" key="2">
    <citation type="submission" date="2020-09" db="EMBL/GenBank/DDBJ databases">
        <authorList>
            <person name="Sun Q."/>
            <person name="Zhou Y."/>
        </authorList>
    </citation>
    <scope>NUCLEOTIDE SEQUENCE</scope>
    <source>
        <strain evidence="6">CGMCC 1.12987</strain>
    </source>
</reference>
<dbReference type="EMBL" id="BMGR01000004">
    <property type="protein sequence ID" value="GGF97853.1"/>
    <property type="molecule type" value="Genomic_DNA"/>
</dbReference>
<dbReference type="PANTHER" id="PTHR35529:SF2">
    <property type="entry name" value="SPORULATION PROTEIN YTAF-RELATED"/>
    <property type="match status" value="1"/>
</dbReference>
<feature type="transmembrane region" description="Helical" evidence="5">
    <location>
        <begin position="183"/>
        <end position="201"/>
    </location>
</feature>
<dbReference type="AlphaFoldDB" id="A0A917CTN0"/>
<gene>
    <name evidence="6" type="primary">ytaF</name>
    <name evidence="6" type="ORF">GCM10010916_13840</name>
</gene>